<dbReference type="AlphaFoldDB" id="A0A0W0U321"/>
<dbReference type="Gene3D" id="3.40.50.11200">
    <property type="match status" value="1"/>
</dbReference>
<keyword evidence="3" id="KW-1185">Reference proteome</keyword>
<comment type="caution">
    <text evidence="2">The sequence shown here is derived from an EMBL/GenBank/DDBJ whole genome shotgun (WGS) entry which is preliminary data.</text>
</comment>
<dbReference type="OrthoDB" id="2218415at2"/>
<dbReference type="EMBL" id="LNYC01000024">
    <property type="protein sequence ID" value="KTD01947.1"/>
    <property type="molecule type" value="Genomic_DNA"/>
</dbReference>
<dbReference type="PATRIC" id="fig|45065.4.peg.868"/>
<gene>
    <name evidence="2" type="ORF">Lgee_0809</name>
</gene>
<accession>A0A0W0U321</accession>
<name>A0A0W0U321_9GAMM</name>
<evidence type="ECO:0000313" key="3">
    <source>
        <dbReference type="Proteomes" id="UP000054785"/>
    </source>
</evidence>
<sequence>MAYRNGTYVVFHAQNTSDPTKSDMKYYRLLTAWHEHSDIEFKMINSHDKTSAVRDSSKRATLQSRIRERLNNSRNMLLIIGSTTHLDDDNVPFEISYAVDKCGIPIIAAYTGYDSICTPSRLRYLWPNALAARINNNTAKVIHVPFRKEPIKAALQKYDYQDPPKGSLVHYTQETFRKWGLLQPS</sequence>
<reference evidence="2 3" key="1">
    <citation type="submission" date="2015-11" db="EMBL/GenBank/DDBJ databases">
        <title>Genomic analysis of 38 Legionella species identifies large and diverse effector repertoires.</title>
        <authorList>
            <person name="Burstein D."/>
            <person name="Amaro F."/>
            <person name="Zusman T."/>
            <person name="Lifshitz Z."/>
            <person name="Cohen O."/>
            <person name="Gilbert J.A."/>
            <person name="Pupko T."/>
            <person name="Shuman H.A."/>
            <person name="Segal G."/>
        </authorList>
    </citation>
    <scope>NUCLEOTIDE SEQUENCE [LARGE SCALE GENOMIC DNA]</scope>
    <source>
        <strain evidence="2 3">ATCC 49504</strain>
    </source>
</reference>
<protein>
    <recommendedName>
        <fullName evidence="1">Thoeris protein ThsB TIR-like domain-containing protein</fullName>
    </recommendedName>
</protein>
<organism evidence="2 3">
    <name type="scientific">Legionella geestiana</name>
    <dbReference type="NCBI Taxonomy" id="45065"/>
    <lineage>
        <taxon>Bacteria</taxon>
        <taxon>Pseudomonadati</taxon>
        <taxon>Pseudomonadota</taxon>
        <taxon>Gammaproteobacteria</taxon>
        <taxon>Legionellales</taxon>
        <taxon>Legionellaceae</taxon>
        <taxon>Legionella</taxon>
    </lineage>
</organism>
<evidence type="ECO:0000259" key="1">
    <source>
        <dbReference type="Pfam" id="PF08937"/>
    </source>
</evidence>
<dbReference type="InterPro" id="IPR015032">
    <property type="entry name" value="ThsB__TIR-like_domain"/>
</dbReference>
<feature type="domain" description="Thoeris protein ThsB TIR-like" evidence="1">
    <location>
        <begin position="12"/>
        <end position="111"/>
    </location>
</feature>
<evidence type="ECO:0000313" key="2">
    <source>
        <dbReference type="EMBL" id="KTD01947.1"/>
    </source>
</evidence>
<dbReference type="RefSeq" id="WP_058387080.1">
    <property type="nucleotide sequence ID" value="NZ_CAAAHN010000037.1"/>
</dbReference>
<dbReference type="Pfam" id="PF08937">
    <property type="entry name" value="ThsB_TIR"/>
    <property type="match status" value="1"/>
</dbReference>
<dbReference type="STRING" id="45065.Lgee_0809"/>
<dbReference type="Proteomes" id="UP000054785">
    <property type="component" value="Unassembled WGS sequence"/>
</dbReference>
<proteinExistence type="predicted"/>